<dbReference type="EMBL" id="BTRK01000001">
    <property type="protein sequence ID" value="GMR30773.1"/>
    <property type="molecule type" value="Genomic_DNA"/>
</dbReference>
<protein>
    <submittedName>
        <fullName evidence="1">Uncharacterized protein</fullName>
    </submittedName>
</protein>
<feature type="non-terminal residue" evidence="1">
    <location>
        <position position="1"/>
    </location>
</feature>
<gene>
    <name evidence="1" type="ORF">PMAYCL1PPCAC_00968</name>
</gene>
<accession>A0AAN4YYI3</accession>
<name>A0AAN4YYI3_9BILA</name>
<evidence type="ECO:0000313" key="1">
    <source>
        <dbReference type="EMBL" id="GMR30773.1"/>
    </source>
</evidence>
<dbReference type="AlphaFoldDB" id="A0AAN4YYI3"/>
<keyword evidence="2" id="KW-1185">Reference proteome</keyword>
<organism evidence="1 2">
    <name type="scientific">Pristionchus mayeri</name>
    <dbReference type="NCBI Taxonomy" id="1317129"/>
    <lineage>
        <taxon>Eukaryota</taxon>
        <taxon>Metazoa</taxon>
        <taxon>Ecdysozoa</taxon>
        <taxon>Nematoda</taxon>
        <taxon>Chromadorea</taxon>
        <taxon>Rhabditida</taxon>
        <taxon>Rhabditina</taxon>
        <taxon>Diplogasteromorpha</taxon>
        <taxon>Diplogasteroidea</taxon>
        <taxon>Neodiplogasteridae</taxon>
        <taxon>Pristionchus</taxon>
    </lineage>
</organism>
<dbReference type="Proteomes" id="UP001328107">
    <property type="component" value="Unassembled WGS sequence"/>
</dbReference>
<evidence type="ECO:0000313" key="2">
    <source>
        <dbReference type="Proteomes" id="UP001328107"/>
    </source>
</evidence>
<dbReference type="InterPro" id="IPR052861">
    <property type="entry name" value="BPTI/Kunitz_domain"/>
</dbReference>
<proteinExistence type="predicted"/>
<dbReference type="PANTHER" id="PTHR47248">
    <property type="entry name" value="PROTEIN CBG06772"/>
    <property type="match status" value="1"/>
</dbReference>
<reference evidence="2" key="1">
    <citation type="submission" date="2022-10" db="EMBL/GenBank/DDBJ databases">
        <title>Genome assembly of Pristionchus species.</title>
        <authorList>
            <person name="Yoshida K."/>
            <person name="Sommer R.J."/>
        </authorList>
    </citation>
    <scope>NUCLEOTIDE SEQUENCE [LARGE SCALE GENOMIC DNA]</scope>
    <source>
        <strain evidence="2">RS5460</strain>
    </source>
</reference>
<comment type="caution">
    <text evidence="1">The sequence shown here is derived from an EMBL/GenBank/DDBJ whole genome shotgun (WGS) entry which is preliminary data.</text>
</comment>
<sequence>FLVLSLLATVALARSPRSLQEFRDFGDCDKPHKELMYIYEPKLNDCFAIRVNSCDEKAKEKHFTLAQCIHKIAETAKCANASLPIKHHDGSSVCDSNDPESRKCPKGAVCKGTICCDAAIETEYLMEKYITSCDPGVKASRENGQILFSKSCSIDFCPEGATCTMGRHFAFCCPPF</sequence>
<dbReference type="PANTHER" id="PTHR47248:SF7">
    <property type="entry name" value="BPTI_KUNITZ INHIBITOR DOMAIN-CONTAINING PROTEIN"/>
    <property type="match status" value="1"/>
</dbReference>